<evidence type="ECO:0000256" key="8">
    <source>
        <dbReference type="ARBA" id="ARBA00023242"/>
    </source>
</evidence>
<dbReference type="InterPro" id="IPR013598">
    <property type="entry name" value="Exportin-1/Importin-b-like"/>
</dbReference>
<evidence type="ECO:0000256" key="4">
    <source>
        <dbReference type="ARBA" id="ARBA00022448"/>
    </source>
</evidence>
<dbReference type="Gene3D" id="1.25.10.10">
    <property type="entry name" value="Leucine-rich Repeat Variant"/>
    <property type="match status" value="1"/>
</dbReference>
<dbReference type="InterPro" id="IPR045546">
    <property type="entry name" value="Exportin-T_C"/>
</dbReference>
<sequence>MEQEIDRVVQAITVASDPAQTPLHPEALAYLSTIEQNATETWRIALSLFVDATSERVRKYPAQARFFALRVLDAFLESRFEPLDQETFQTLQQTLVSYIQSEYVYGSSESSASFLRNKFSHTLTLFFLCTYMEQWPTFFADIFTLIRSSESSSYNRHISLLFFHIVLEISGEVADQLIKAARQYTTIRATRDSRVRDAVRERDAVRINEAVLTIVAEGSERMVNIRKDQGSSANRELDEVTEVVDWGIRTFGSYVGWIDINLTITPTTVPLLFALLADPSLPIRLATCVALLRIVAKGLKEPGDKLQLIKVLSLGQVIDALEAKTRQQQLERGSETDEGEESYRESLGKLFNVFGLELTKLEDCPNGQVRSEATDYLSQCLPVLLRFMSDEYDDTSSTVFPLLQAILANYKRSRKVSSDPIDESKRSFLSSLLQVILTKMKWDSEADPDDLDEDDNAEFEKLRRELRNFMDSVLIIDQDLVTDSVRTLALNTMSAYQNGVVMEWYEAELGIYMVYIFGEVNKSGGKGRAAFCHTPSVIDKEKRKGTNYSVYTLTTHGQLLLALVQSGLSGYPHRTVALQFFETVTRYTDFFKVRKECILPTLEAMVDTRGLRNSNQAFRSRLSYLFSRFIKETKNDVPPDICTTLTHSIRDLLPIQIHIPEPDDVETDILTDAARDPAFDSQLFLYEAVGILCSLSAKSLDQPAAHLLSFVKPLMDNLSDSLRACEGTQDIGPIVTTHHIIMALGTIAKGYPDYPSPTPPGYVLPSLDVFTQVAQAILVCLENMNVFRIVRDATRFAFARILAAAGPGVTHYIPTLMGNLLVHFQPTELVDFVNFIGLLIYKLQSDMFAVLDELIGPLSGHIGNILTQPIGDPDGQRAHLETKKAYLALLNSVVSSKLHRVLISERNNPTFESLMQSMIGIAEDASDPPSQKSAFNFLSRCVTIWAAPGQAATIGNESVESLPGFERFVYERLIPTAFRVPAAPDLNVKDGQVTLVLQEVANFLHTVTRTRGSEAYDYLLTVFLPSQNWPSEMALDFTTKLRDLDARGFRKYFTDFVRSSRSNP</sequence>
<keyword evidence="5 9" id="KW-0963">Cytoplasm</keyword>
<proteinExistence type="inferred from homology"/>
<keyword evidence="13" id="KW-1185">Reference proteome</keyword>
<dbReference type="PANTHER" id="PTHR15952">
    <property type="entry name" value="EXPORTIN-T/LOS1"/>
    <property type="match status" value="1"/>
</dbReference>
<evidence type="ECO:0000256" key="9">
    <source>
        <dbReference type="RuleBase" id="RU366037"/>
    </source>
</evidence>
<dbReference type="OrthoDB" id="26399at2759"/>
<comment type="subcellular location">
    <subcellularLocation>
        <location evidence="1 9">Cytoplasm</location>
    </subcellularLocation>
    <subcellularLocation>
        <location evidence="9">Nucleus</location>
    </subcellularLocation>
    <text evidence="9">Shuttles between the nucleus and the cytoplasm.</text>
</comment>
<evidence type="ECO:0000259" key="11">
    <source>
        <dbReference type="Pfam" id="PF19282"/>
    </source>
</evidence>
<keyword evidence="4 9" id="KW-0813">Transport</keyword>
<dbReference type="Pfam" id="PF19282">
    <property type="entry name" value="Exportin-T"/>
    <property type="match status" value="1"/>
</dbReference>
<dbReference type="GO" id="GO:0005643">
    <property type="term" value="C:nuclear pore"/>
    <property type="evidence" value="ECO:0007669"/>
    <property type="project" value="TreeGrafter"/>
</dbReference>
<dbReference type="InterPro" id="IPR016024">
    <property type="entry name" value="ARM-type_fold"/>
</dbReference>
<feature type="domain" description="Exportin-1/Importin-beta-like" evidence="10">
    <location>
        <begin position="113"/>
        <end position="288"/>
    </location>
</feature>
<evidence type="ECO:0000256" key="5">
    <source>
        <dbReference type="ARBA" id="ARBA00022490"/>
    </source>
</evidence>
<dbReference type="InterPro" id="IPR011989">
    <property type="entry name" value="ARM-like"/>
</dbReference>
<dbReference type="AlphaFoldDB" id="A0A9P7W221"/>
<dbReference type="EMBL" id="MU250525">
    <property type="protein sequence ID" value="KAG7451149.1"/>
    <property type="molecule type" value="Genomic_DNA"/>
</dbReference>
<dbReference type="RefSeq" id="XP_043044649.1">
    <property type="nucleotide sequence ID" value="XM_043185117.1"/>
</dbReference>
<keyword evidence="6 9" id="KW-0820">tRNA-binding</keyword>
<evidence type="ECO:0000256" key="6">
    <source>
        <dbReference type="ARBA" id="ARBA00022555"/>
    </source>
</evidence>
<dbReference type="Proteomes" id="UP000812287">
    <property type="component" value="Unassembled WGS sequence"/>
</dbReference>
<keyword evidence="7 9" id="KW-0694">RNA-binding</keyword>
<evidence type="ECO:0000313" key="12">
    <source>
        <dbReference type="EMBL" id="KAG7451149.1"/>
    </source>
</evidence>
<comment type="function">
    <text evidence="9">tRNA nucleus export receptor which facilitates tRNA translocation across the nuclear pore complex.</text>
</comment>
<reference evidence="12" key="1">
    <citation type="submission" date="2020-11" db="EMBL/GenBank/DDBJ databases">
        <title>Adaptations for nitrogen fixation in a non-lichenized fungal sporocarp promotes dispersal by wood-feeding termites.</title>
        <authorList>
            <consortium name="DOE Joint Genome Institute"/>
            <person name="Koch R.A."/>
            <person name="Yoon G."/>
            <person name="Arayal U."/>
            <person name="Lail K."/>
            <person name="Amirebrahimi M."/>
            <person name="Labutti K."/>
            <person name="Lipzen A."/>
            <person name="Riley R."/>
            <person name="Barry K."/>
            <person name="Henrissat B."/>
            <person name="Grigoriev I.V."/>
            <person name="Herr J.R."/>
            <person name="Aime M.C."/>
        </authorList>
    </citation>
    <scope>NUCLEOTIDE SEQUENCE</scope>
    <source>
        <strain evidence="12">MCA 3950</strain>
    </source>
</reference>
<comment type="similarity">
    <text evidence="2 9">Belongs to the exportin family.</text>
</comment>
<evidence type="ECO:0000256" key="3">
    <source>
        <dbReference type="ARBA" id="ARBA00018928"/>
    </source>
</evidence>
<feature type="domain" description="Exportin-T C-terminal" evidence="11">
    <location>
        <begin position="368"/>
        <end position="1059"/>
    </location>
</feature>
<evidence type="ECO:0000256" key="1">
    <source>
        <dbReference type="ARBA" id="ARBA00004496"/>
    </source>
</evidence>
<dbReference type="GO" id="GO:0071528">
    <property type="term" value="P:tRNA re-export from nucleus"/>
    <property type="evidence" value="ECO:0007669"/>
    <property type="project" value="UniProtKB-UniRule"/>
</dbReference>
<protein>
    <recommendedName>
        <fullName evidence="3 9">Exportin-T</fullName>
    </recommendedName>
    <alternativeName>
        <fullName evidence="9">Exportin(tRNA)</fullName>
    </alternativeName>
    <alternativeName>
        <fullName evidence="9">tRNA exportin</fullName>
    </alternativeName>
</protein>
<dbReference type="GO" id="GO:0031267">
    <property type="term" value="F:small GTPase binding"/>
    <property type="evidence" value="ECO:0007669"/>
    <property type="project" value="InterPro"/>
</dbReference>
<dbReference type="GO" id="GO:0005737">
    <property type="term" value="C:cytoplasm"/>
    <property type="evidence" value="ECO:0007669"/>
    <property type="project" value="UniProtKB-SubCell"/>
</dbReference>
<dbReference type="Pfam" id="PF08389">
    <property type="entry name" value="Xpo1"/>
    <property type="match status" value="1"/>
</dbReference>
<comment type="caution">
    <text evidence="12">The sequence shown here is derived from an EMBL/GenBank/DDBJ whole genome shotgun (WGS) entry which is preliminary data.</text>
</comment>
<dbReference type="PANTHER" id="PTHR15952:SF11">
    <property type="entry name" value="EXPORTIN-T"/>
    <property type="match status" value="1"/>
</dbReference>
<accession>A0A9P7W221</accession>
<evidence type="ECO:0000256" key="7">
    <source>
        <dbReference type="ARBA" id="ARBA00022884"/>
    </source>
</evidence>
<evidence type="ECO:0000256" key="2">
    <source>
        <dbReference type="ARBA" id="ARBA00009466"/>
    </source>
</evidence>
<dbReference type="GO" id="GO:0000049">
    <property type="term" value="F:tRNA binding"/>
    <property type="evidence" value="ECO:0007669"/>
    <property type="project" value="UniProtKB-UniRule"/>
</dbReference>
<gene>
    <name evidence="12" type="ORF">BT62DRAFT_926804</name>
</gene>
<evidence type="ECO:0000313" key="13">
    <source>
        <dbReference type="Proteomes" id="UP000812287"/>
    </source>
</evidence>
<dbReference type="SUPFAM" id="SSF48371">
    <property type="entry name" value="ARM repeat"/>
    <property type="match status" value="1"/>
</dbReference>
<dbReference type="GO" id="GO:0016363">
    <property type="term" value="C:nuclear matrix"/>
    <property type="evidence" value="ECO:0007669"/>
    <property type="project" value="TreeGrafter"/>
</dbReference>
<organism evidence="12 13">
    <name type="scientific">Guyanagaster necrorhizus</name>
    <dbReference type="NCBI Taxonomy" id="856835"/>
    <lineage>
        <taxon>Eukaryota</taxon>
        <taxon>Fungi</taxon>
        <taxon>Dikarya</taxon>
        <taxon>Basidiomycota</taxon>
        <taxon>Agaricomycotina</taxon>
        <taxon>Agaricomycetes</taxon>
        <taxon>Agaricomycetidae</taxon>
        <taxon>Agaricales</taxon>
        <taxon>Marasmiineae</taxon>
        <taxon>Physalacriaceae</taxon>
        <taxon>Guyanagaster</taxon>
    </lineage>
</organism>
<evidence type="ECO:0000259" key="10">
    <source>
        <dbReference type="Pfam" id="PF08389"/>
    </source>
</evidence>
<name>A0A9P7W221_9AGAR</name>
<keyword evidence="8 9" id="KW-0539">Nucleus</keyword>
<dbReference type="GeneID" id="66107414"/>
<dbReference type="InterPro" id="IPR040017">
    <property type="entry name" value="XPOT"/>
</dbReference>